<dbReference type="PROSITE" id="PS50240">
    <property type="entry name" value="TRYPSIN_DOM"/>
    <property type="match status" value="1"/>
</dbReference>
<dbReference type="GO" id="GO:0004252">
    <property type="term" value="F:serine-type endopeptidase activity"/>
    <property type="evidence" value="ECO:0007669"/>
    <property type="project" value="InterPro"/>
</dbReference>
<dbReference type="InterPro" id="IPR001314">
    <property type="entry name" value="Peptidase_S1A"/>
</dbReference>
<keyword evidence="11" id="KW-1185">Reference proteome</keyword>
<dbReference type="InterPro" id="IPR033116">
    <property type="entry name" value="TRYPSIN_SER"/>
</dbReference>
<comment type="caution">
    <text evidence="10">The sequence shown here is derived from an EMBL/GenBank/DDBJ whole genome shotgun (WGS) entry which is preliminary data.</text>
</comment>
<accession>A0A9J6C2Y6</accession>
<dbReference type="OrthoDB" id="10059102at2759"/>
<proteinExistence type="inferred from homology"/>
<dbReference type="CDD" id="cd00190">
    <property type="entry name" value="Tryp_SPc"/>
    <property type="match status" value="1"/>
</dbReference>
<dbReference type="PRINTS" id="PR00722">
    <property type="entry name" value="CHYMOTRYPSIN"/>
</dbReference>
<name>A0A9J6C2Y6_POLVA</name>
<keyword evidence="2" id="KW-0964">Secreted</keyword>
<dbReference type="GO" id="GO:0005615">
    <property type="term" value="C:extracellular space"/>
    <property type="evidence" value="ECO:0007669"/>
    <property type="project" value="TreeGrafter"/>
</dbReference>
<dbReference type="Pfam" id="PF00089">
    <property type="entry name" value="Trypsin"/>
    <property type="match status" value="1"/>
</dbReference>
<keyword evidence="5" id="KW-0720">Serine protease</keyword>
<keyword evidence="8" id="KW-0732">Signal</keyword>
<evidence type="ECO:0000256" key="2">
    <source>
        <dbReference type="ARBA" id="ARBA00022525"/>
    </source>
</evidence>
<dbReference type="EMBL" id="JADBJN010000002">
    <property type="protein sequence ID" value="KAG5676240.1"/>
    <property type="molecule type" value="Genomic_DNA"/>
</dbReference>
<evidence type="ECO:0000256" key="4">
    <source>
        <dbReference type="ARBA" id="ARBA00022801"/>
    </source>
</evidence>
<dbReference type="FunFam" id="2.40.10.10:FF:000002">
    <property type="entry name" value="Transmembrane protease serine"/>
    <property type="match status" value="1"/>
</dbReference>
<keyword evidence="3" id="KW-0645">Protease</keyword>
<dbReference type="FunFam" id="2.40.10.10:FF:000068">
    <property type="entry name" value="transmembrane protease serine 2"/>
    <property type="match status" value="1"/>
</dbReference>
<dbReference type="PANTHER" id="PTHR24264">
    <property type="entry name" value="TRYPSIN-RELATED"/>
    <property type="match status" value="1"/>
</dbReference>
<evidence type="ECO:0000256" key="6">
    <source>
        <dbReference type="ARBA" id="ARBA00023157"/>
    </source>
</evidence>
<gene>
    <name evidence="10" type="ORF">PVAND_006089</name>
</gene>
<dbReference type="Gene3D" id="2.40.10.10">
    <property type="entry name" value="Trypsin-like serine proteases"/>
    <property type="match status" value="1"/>
</dbReference>
<sequence length="298" mass="33542">MLWITNLILFASILNCHGYENIEGRVVNGVTAKNIIPYQASIRVSVRDYLRFGRGHTCGGVLISRRTVTTAAHCLTDGARMRTVFDIHVVFGSLNRYIFTDETVIMHAEKIIMHPKYRRFESLEHDIGLVILRRNVELSDIIHPIPLIDFAIPTGNRCQISGWGATQWRGLMPLQLQKANVSIVDRNFCNASYSERFGTSITYGMVCANGQTESGKIIDACQGDSGGPLQCDDKLVGLSSFGVSCGASFDIPGVYVDIYYYHNWIMENWKNNGVMQKSHKTSIFMFTLFVNLIWNLKS</sequence>
<dbReference type="SMART" id="SM00020">
    <property type="entry name" value="Tryp_SPc"/>
    <property type="match status" value="1"/>
</dbReference>
<dbReference type="SUPFAM" id="SSF50494">
    <property type="entry name" value="Trypsin-like serine proteases"/>
    <property type="match status" value="1"/>
</dbReference>
<dbReference type="PROSITE" id="PS00135">
    <property type="entry name" value="TRYPSIN_SER"/>
    <property type="match status" value="1"/>
</dbReference>
<dbReference type="InterPro" id="IPR050127">
    <property type="entry name" value="Serine_Proteases_S1"/>
</dbReference>
<dbReference type="Proteomes" id="UP001107558">
    <property type="component" value="Chromosome 2"/>
</dbReference>
<evidence type="ECO:0000256" key="7">
    <source>
        <dbReference type="ARBA" id="ARBA00024195"/>
    </source>
</evidence>
<evidence type="ECO:0000256" key="3">
    <source>
        <dbReference type="ARBA" id="ARBA00022670"/>
    </source>
</evidence>
<dbReference type="InterPro" id="IPR001254">
    <property type="entry name" value="Trypsin_dom"/>
</dbReference>
<dbReference type="AlphaFoldDB" id="A0A9J6C2Y6"/>
<evidence type="ECO:0000313" key="11">
    <source>
        <dbReference type="Proteomes" id="UP001107558"/>
    </source>
</evidence>
<evidence type="ECO:0000313" key="10">
    <source>
        <dbReference type="EMBL" id="KAG5676240.1"/>
    </source>
</evidence>
<evidence type="ECO:0000256" key="5">
    <source>
        <dbReference type="ARBA" id="ARBA00022825"/>
    </source>
</evidence>
<feature type="chain" id="PRO_5039935238" description="Peptidase S1 domain-containing protein" evidence="8">
    <location>
        <begin position="19"/>
        <end position="298"/>
    </location>
</feature>
<comment type="subcellular location">
    <subcellularLocation>
        <location evidence="1">Secreted</location>
    </subcellularLocation>
</comment>
<evidence type="ECO:0000256" key="1">
    <source>
        <dbReference type="ARBA" id="ARBA00004613"/>
    </source>
</evidence>
<keyword evidence="6" id="KW-1015">Disulfide bond</keyword>
<reference evidence="10" key="1">
    <citation type="submission" date="2021-03" db="EMBL/GenBank/DDBJ databases">
        <title>Chromosome level genome of the anhydrobiotic midge Polypedilum vanderplanki.</title>
        <authorList>
            <person name="Yoshida Y."/>
            <person name="Kikawada T."/>
            <person name="Gusev O."/>
        </authorList>
    </citation>
    <scope>NUCLEOTIDE SEQUENCE</scope>
    <source>
        <strain evidence="10">NIAS01</strain>
        <tissue evidence="10">Whole body or cell culture</tissue>
    </source>
</reference>
<comment type="similarity">
    <text evidence="7">Belongs to the peptidase S1 family. CLIP subfamily.</text>
</comment>
<feature type="signal peptide" evidence="8">
    <location>
        <begin position="1"/>
        <end position="18"/>
    </location>
</feature>
<dbReference type="PANTHER" id="PTHR24264:SF65">
    <property type="entry name" value="SRCR DOMAIN-CONTAINING PROTEIN"/>
    <property type="match status" value="1"/>
</dbReference>
<feature type="domain" description="Peptidase S1" evidence="9">
    <location>
        <begin position="26"/>
        <end position="270"/>
    </location>
</feature>
<dbReference type="InterPro" id="IPR043504">
    <property type="entry name" value="Peptidase_S1_PA_chymotrypsin"/>
</dbReference>
<protein>
    <recommendedName>
        <fullName evidence="9">Peptidase S1 domain-containing protein</fullName>
    </recommendedName>
</protein>
<evidence type="ECO:0000256" key="8">
    <source>
        <dbReference type="SAM" id="SignalP"/>
    </source>
</evidence>
<organism evidence="10 11">
    <name type="scientific">Polypedilum vanderplanki</name>
    <name type="common">Sleeping chironomid midge</name>
    <dbReference type="NCBI Taxonomy" id="319348"/>
    <lineage>
        <taxon>Eukaryota</taxon>
        <taxon>Metazoa</taxon>
        <taxon>Ecdysozoa</taxon>
        <taxon>Arthropoda</taxon>
        <taxon>Hexapoda</taxon>
        <taxon>Insecta</taxon>
        <taxon>Pterygota</taxon>
        <taxon>Neoptera</taxon>
        <taxon>Endopterygota</taxon>
        <taxon>Diptera</taxon>
        <taxon>Nematocera</taxon>
        <taxon>Chironomoidea</taxon>
        <taxon>Chironomidae</taxon>
        <taxon>Chironominae</taxon>
        <taxon>Polypedilum</taxon>
        <taxon>Polypedilum</taxon>
    </lineage>
</organism>
<keyword evidence="4" id="KW-0378">Hydrolase</keyword>
<evidence type="ECO:0000259" key="9">
    <source>
        <dbReference type="PROSITE" id="PS50240"/>
    </source>
</evidence>
<dbReference type="InterPro" id="IPR009003">
    <property type="entry name" value="Peptidase_S1_PA"/>
</dbReference>
<dbReference type="GO" id="GO:0006508">
    <property type="term" value="P:proteolysis"/>
    <property type="evidence" value="ECO:0007669"/>
    <property type="project" value="UniProtKB-KW"/>
</dbReference>